<dbReference type="RefSeq" id="WP_025693905.1">
    <property type="nucleotide sequence ID" value="NZ_ASQQ01000039.1"/>
</dbReference>
<dbReference type="Proteomes" id="UP000034189">
    <property type="component" value="Chromosome"/>
</dbReference>
<sequence length="114" mass="13388">MTKETFLTKQNEELTERFLYEAGIYKTIGKEHEFLFKIDQALKKLEPMGADIIYRKYLSPEADYIRHQTIYKEVGLSSAMYRKHRLQALTMLAVELEIIQFNDDTGPVLKMGDH</sequence>
<name>A0A0F7F9G5_PAEDU</name>
<proteinExistence type="predicted"/>
<dbReference type="HOGENOM" id="CLU_2118612_0_0_9"/>
<protein>
    <submittedName>
        <fullName evidence="1">Uncharacterized protein</fullName>
    </submittedName>
</protein>
<reference evidence="1 2" key="1">
    <citation type="submission" date="2015-03" db="EMBL/GenBank/DDBJ databases">
        <authorList>
            <person name="Abdul Halim M."/>
        </authorList>
    </citation>
    <scope>NUCLEOTIDE SEQUENCE [LARGE SCALE GENOMIC DNA]</scope>
    <source>
        <strain evidence="1 2">ATCC 35681</strain>
    </source>
</reference>
<dbReference type="EMBL" id="CP011114">
    <property type="protein sequence ID" value="AKG34659.1"/>
    <property type="molecule type" value="Genomic_DNA"/>
</dbReference>
<accession>A0A0F7F9G5</accession>
<evidence type="ECO:0000313" key="2">
    <source>
        <dbReference type="Proteomes" id="UP000034189"/>
    </source>
</evidence>
<dbReference type="OrthoDB" id="2666080at2"/>
<organism evidence="1 2">
    <name type="scientific">Paenibacillus durus ATCC 35681</name>
    <dbReference type="NCBI Taxonomy" id="1333534"/>
    <lineage>
        <taxon>Bacteria</taxon>
        <taxon>Bacillati</taxon>
        <taxon>Bacillota</taxon>
        <taxon>Bacilli</taxon>
        <taxon>Bacillales</taxon>
        <taxon>Paenibacillaceae</taxon>
        <taxon>Paenibacillus</taxon>
    </lineage>
</organism>
<evidence type="ECO:0000313" key="1">
    <source>
        <dbReference type="EMBL" id="AKG34659.1"/>
    </source>
</evidence>
<gene>
    <name evidence="1" type="ORF">VK70_08775</name>
</gene>
<reference evidence="1 2" key="2">
    <citation type="journal article" date="2016" name="Genome Announc.">
        <title>Genome Sequence of a Gram-Positive Diazotroph, Paenibacillus durus Type Strain ATCC 35681.</title>
        <authorList>
            <person name="Halim M.A."/>
            <person name="Rahman A.Y."/>
            <person name="Sim K.S."/>
            <person name="Yam H.C."/>
            <person name="Rahim A.A."/>
            <person name="Ghazali A.H."/>
            <person name="Najimudin N."/>
        </authorList>
    </citation>
    <scope>NUCLEOTIDE SEQUENCE [LARGE SCALE GENOMIC DNA]</scope>
    <source>
        <strain evidence="1 2">ATCC 35681</strain>
    </source>
</reference>
<dbReference type="AlphaFoldDB" id="A0A0F7F9G5"/>
<dbReference type="PATRIC" id="fig|1333534.5.peg.1921"/>